<evidence type="ECO:0000256" key="5">
    <source>
        <dbReference type="PROSITE-ProRule" id="PRU00042"/>
    </source>
</evidence>
<evidence type="ECO:0000313" key="8">
    <source>
        <dbReference type="EMBL" id="KAK3107456.1"/>
    </source>
</evidence>
<sequence length="1112" mass="126913">MESHETEVVIEDVSAEFDNILTPLPTLDESNFSNNLSQSEMNEIQTVSDLESAVEEECVLRKVIMSSIASCPSGESSISNSTELPSQNQMTSSEMNEIQTVSDLESAIEEESISKTEMMSSIELHPSAECGNSNLSELSSQKQTMFSSNQTQHIEAGFTQKDVGIMEQQGVGSDDVGFANKNQATNDQTRSCDLYKTIDNLCKQIERSGKECSVLFLDKGAGNKNLLHSLGTSLGKEFLDRRKYILEEFILHCYGFGVKKILLPSQSMQACDDDEDDHDDNGDDDRMDDYDDNSWEDNSGMNISEISSPVQSKKKSGTSLKPLLSEIAGNKETLCSSNDSERTHNFGLRKRKLKIDEDEEPSVKKKKDDRTFEKAGDISSAKGKKGREQRKPRSKKEALRIDGKVKIELKKRINEKVKLNAANGKTEKKNVRKTKVKTEGGKTGKIKIKTEGGNTGKIKAGKNNVNGEKGSIKKNRSGDDGSTKKKNVKNVKVNAGKAMKGKKNSEKLIVNTDKVKAELQDGKKMIINEDGGKEGSIDEKNMEAEGIEGLKDGTYSDENTKIRNQSIDSNKICDVLKESRTESQGNSDENDSDQKEISTEETIFKCYTCMVCFLSENGLENHVRHSRHTGNEINFKDKERSYVPIKNQGSCKRLSWFKCTFCRLEMSSEENARLHVRKGTCVPYFQLTCRVCKKRFFKYNEYQLHIRKEGHFRRYDDVIADEVPAESATFYKCYTCDKYYVSLESLRRHMQATKHSGDKEQDGKREMIFITRKNGQKYQCSLCRLPFKNEELCQAHITKATCIRKYKRLCQLCNIHIYEGFNIYSAHMQELHCIDDPFAVVRIPKLPNPNHKKKPTDFICEQCGKAYQTKWHLEYHVKYHHRDKSLTDPDCTCDICGKVLATPYCKKIHMRDFHTDEKPFCCEICGYRAKTKSSLNFHHNAQHSVKKPFACDECAETFPSKQTWQRHKGRHLINRGSVEEASKYCKIYTCKECERKFVYKSEWDSHRLSHVNVEIKCEFCESLFKSRGAVLKHYKKVHKLTKEEMSRCTDNIPTDRELLKLNEESIESDREVPVVIKEESNVVERTIYLTVQDEFVTQDEIDTATNIVEQII</sequence>
<reference evidence="8" key="1">
    <citation type="submission" date="2019-08" db="EMBL/GenBank/DDBJ databases">
        <title>The improved chromosome-level genome for the pearl oyster Pinctada fucata martensii using PacBio sequencing and Hi-C.</title>
        <authorList>
            <person name="Zheng Z."/>
        </authorList>
    </citation>
    <scope>NUCLEOTIDE SEQUENCE</scope>
    <source>
        <strain evidence="8">ZZ-2019</strain>
        <tissue evidence="8">Adductor muscle</tissue>
    </source>
</reference>
<dbReference type="PROSITE" id="PS50157">
    <property type="entry name" value="ZINC_FINGER_C2H2_2"/>
    <property type="match status" value="8"/>
</dbReference>
<gene>
    <name evidence="8" type="ORF">FSP39_015007</name>
</gene>
<evidence type="ECO:0000256" key="1">
    <source>
        <dbReference type="ARBA" id="ARBA00022723"/>
    </source>
</evidence>
<keyword evidence="3 5" id="KW-0863">Zinc-finger</keyword>
<dbReference type="GO" id="GO:0005634">
    <property type="term" value="C:nucleus"/>
    <property type="evidence" value="ECO:0007669"/>
    <property type="project" value="TreeGrafter"/>
</dbReference>
<feature type="region of interest" description="Disordered" evidence="6">
    <location>
        <begin position="354"/>
        <end position="399"/>
    </location>
</feature>
<feature type="compositionally biased region" description="Basic and acidic residues" evidence="6">
    <location>
        <begin position="361"/>
        <end position="376"/>
    </location>
</feature>
<feature type="domain" description="C2H2-type" evidence="7">
    <location>
        <begin position="604"/>
        <end position="633"/>
    </location>
</feature>
<name>A0AA88YLS2_PINIB</name>
<dbReference type="AlphaFoldDB" id="A0AA88YLS2"/>
<feature type="compositionally biased region" description="Basic and acidic residues" evidence="6">
    <location>
        <begin position="389"/>
        <end position="399"/>
    </location>
</feature>
<evidence type="ECO:0000256" key="6">
    <source>
        <dbReference type="SAM" id="MobiDB-lite"/>
    </source>
</evidence>
<dbReference type="GO" id="GO:0000981">
    <property type="term" value="F:DNA-binding transcription factor activity, RNA polymerase II-specific"/>
    <property type="evidence" value="ECO:0007669"/>
    <property type="project" value="TreeGrafter"/>
</dbReference>
<dbReference type="InterPro" id="IPR036236">
    <property type="entry name" value="Znf_C2H2_sf"/>
</dbReference>
<evidence type="ECO:0000256" key="3">
    <source>
        <dbReference type="ARBA" id="ARBA00022771"/>
    </source>
</evidence>
<feature type="domain" description="C2H2-type" evidence="7">
    <location>
        <begin position="920"/>
        <end position="948"/>
    </location>
</feature>
<evidence type="ECO:0000313" key="9">
    <source>
        <dbReference type="Proteomes" id="UP001186944"/>
    </source>
</evidence>
<feature type="region of interest" description="Disordered" evidence="6">
    <location>
        <begin position="420"/>
        <end position="488"/>
    </location>
</feature>
<accession>A0AA88YLS2</accession>
<keyword evidence="4" id="KW-0862">Zinc</keyword>
<feature type="domain" description="C2H2-type" evidence="7">
    <location>
        <begin position="988"/>
        <end position="1015"/>
    </location>
</feature>
<dbReference type="Proteomes" id="UP001186944">
    <property type="component" value="Unassembled WGS sequence"/>
</dbReference>
<organism evidence="8 9">
    <name type="scientific">Pinctada imbricata</name>
    <name type="common">Atlantic pearl-oyster</name>
    <name type="synonym">Pinctada martensii</name>
    <dbReference type="NCBI Taxonomy" id="66713"/>
    <lineage>
        <taxon>Eukaryota</taxon>
        <taxon>Metazoa</taxon>
        <taxon>Spiralia</taxon>
        <taxon>Lophotrochozoa</taxon>
        <taxon>Mollusca</taxon>
        <taxon>Bivalvia</taxon>
        <taxon>Autobranchia</taxon>
        <taxon>Pteriomorphia</taxon>
        <taxon>Pterioida</taxon>
        <taxon>Pterioidea</taxon>
        <taxon>Pteriidae</taxon>
        <taxon>Pinctada</taxon>
    </lineage>
</organism>
<dbReference type="SUPFAM" id="SSF57667">
    <property type="entry name" value="beta-beta-alpha zinc fingers"/>
    <property type="match status" value="4"/>
</dbReference>
<dbReference type="Pfam" id="PF00096">
    <property type="entry name" value="zf-C2H2"/>
    <property type="match status" value="1"/>
</dbReference>
<keyword evidence="2" id="KW-0677">Repeat</keyword>
<feature type="region of interest" description="Disordered" evidence="6">
    <location>
        <begin position="71"/>
        <end position="92"/>
    </location>
</feature>
<dbReference type="GO" id="GO:0000977">
    <property type="term" value="F:RNA polymerase II transcription regulatory region sequence-specific DNA binding"/>
    <property type="evidence" value="ECO:0007669"/>
    <property type="project" value="TreeGrafter"/>
</dbReference>
<feature type="domain" description="C2H2-type" evidence="7">
    <location>
        <begin position="891"/>
        <end position="919"/>
    </location>
</feature>
<feature type="compositionally biased region" description="Polar residues" evidence="6">
    <location>
        <begin position="296"/>
        <end position="311"/>
    </location>
</feature>
<dbReference type="PROSITE" id="PS00028">
    <property type="entry name" value="ZINC_FINGER_C2H2_1"/>
    <property type="match status" value="8"/>
</dbReference>
<feature type="domain" description="C2H2-type" evidence="7">
    <location>
        <begin position="949"/>
        <end position="976"/>
    </location>
</feature>
<evidence type="ECO:0000256" key="4">
    <source>
        <dbReference type="ARBA" id="ARBA00022833"/>
    </source>
</evidence>
<feature type="domain" description="C2H2-type" evidence="7">
    <location>
        <begin position="1015"/>
        <end position="1043"/>
    </location>
</feature>
<dbReference type="Gene3D" id="3.30.160.60">
    <property type="entry name" value="Classic Zinc Finger"/>
    <property type="match status" value="4"/>
</dbReference>
<evidence type="ECO:0000256" key="2">
    <source>
        <dbReference type="ARBA" id="ARBA00022737"/>
    </source>
</evidence>
<feature type="domain" description="C2H2-type" evidence="7">
    <location>
        <begin position="731"/>
        <end position="760"/>
    </location>
</feature>
<feature type="domain" description="C2H2-type" evidence="7">
    <location>
        <begin position="858"/>
        <end position="885"/>
    </location>
</feature>
<protein>
    <recommendedName>
        <fullName evidence="7">C2H2-type domain-containing protein</fullName>
    </recommendedName>
</protein>
<feature type="region of interest" description="Disordered" evidence="6">
    <location>
        <begin position="269"/>
        <end position="318"/>
    </location>
</feature>
<dbReference type="InterPro" id="IPR013087">
    <property type="entry name" value="Znf_C2H2_type"/>
</dbReference>
<evidence type="ECO:0000259" key="7">
    <source>
        <dbReference type="PROSITE" id="PS50157"/>
    </source>
</evidence>
<comment type="caution">
    <text evidence="8">The sequence shown here is derived from an EMBL/GenBank/DDBJ whole genome shotgun (WGS) entry which is preliminary data.</text>
</comment>
<dbReference type="SMART" id="SM00355">
    <property type="entry name" value="ZnF_C2H2"/>
    <property type="match status" value="12"/>
</dbReference>
<dbReference type="GO" id="GO:0008270">
    <property type="term" value="F:zinc ion binding"/>
    <property type="evidence" value="ECO:0007669"/>
    <property type="project" value="UniProtKB-KW"/>
</dbReference>
<dbReference type="EMBL" id="VSWD01000002">
    <property type="protein sequence ID" value="KAK3107456.1"/>
    <property type="molecule type" value="Genomic_DNA"/>
</dbReference>
<keyword evidence="9" id="KW-1185">Reference proteome</keyword>
<proteinExistence type="predicted"/>
<keyword evidence="1" id="KW-0479">Metal-binding</keyword>
<feature type="compositionally biased region" description="Acidic residues" evidence="6">
    <location>
        <begin position="271"/>
        <end position="295"/>
    </location>
</feature>
<dbReference type="PANTHER" id="PTHR24409:SF295">
    <property type="entry name" value="AZ2-RELATED"/>
    <property type="match status" value="1"/>
</dbReference>
<dbReference type="PANTHER" id="PTHR24409">
    <property type="entry name" value="ZINC FINGER PROTEIN 142"/>
    <property type="match status" value="1"/>
</dbReference>